<evidence type="ECO:0008006" key="3">
    <source>
        <dbReference type="Google" id="ProtNLM"/>
    </source>
</evidence>
<organism evidence="1 2">
    <name type="scientific">Roseomonas genomospecies 6</name>
    <dbReference type="NCBI Taxonomy" id="214106"/>
    <lineage>
        <taxon>Bacteria</taxon>
        <taxon>Pseudomonadati</taxon>
        <taxon>Pseudomonadota</taxon>
        <taxon>Alphaproteobacteria</taxon>
        <taxon>Acetobacterales</taxon>
        <taxon>Roseomonadaceae</taxon>
        <taxon>Roseomonas</taxon>
    </lineage>
</organism>
<protein>
    <recommendedName>
        <fullName evidence="3">Glycosyltransferase</fullName>
    </recommendedName>
</protein>
<dbReference type="Gene3D" id="3.40.50.2000">
    <property type="entry name" value="Glycogen Phosphorylase B"/>
    <property type="match status" value="1"/>
</dbReference>
<dbReference type="RefSeq" id="WP_149470695.1">
    <property type="nucleotide sequence ID" value="NZ_QOKW01000018.1"/>
</dbReference>
<name>A0A9W7NGT6_9PROT</name>
<comment type="caution">
    <text evidence="1">The sequence shown here is derived from an EMBL/GenBank/DDBJ whole genome shotgun (WGS) entry which is preliminary data.</text>
</comment>
<evidence type="ECO:0000313" key="2">
    <source>
        <dbReference type="Proteomes" id="UP000480854"/>
    </source>
</evidence>
<accession>A0A9W7NGT6</accession>
<dbReference type="SUPFAM" id="SSF53756">
    <property type="entry name" value="UDP-Glycosyltransferase/glycogen phosphorylase"/>
    <property type="match status" value="1"/>
</dbReference>
<proteinExistence type="predicted"/>
<keyword evidence="2" id="KW-1185">Reference proteome</keyword>
<dbReference type="EMBL" id="QOKW01000018">
    <property type="protein sequence ID" value="KAA0678231.1"/>
    <property type="molecule type" value="Genomic_DNA"/>
</dbReference>
<gene>
    <name evidence="1" type="ORF">DS843_20455</name>
</gene>
<evidence type="ECO:0000313" key="1">
    <source>
        <dbReference type="EMBL" id="KAA0678231.1"/>
    </source>
</evidence>
<dbReference type="Proteomes" id="UP000480854">
    <property type="component" value="Unassembled WGS sequence"/>
</dbReference>
<reference evidence="1 2" key="1">
    <citation type="submission" date="2018-07" db="EMBL/GenBank/DDBJ databases">
        <title>Genome sequence of Azospirillum sp. ATCC 49961.</title>
        <authorList>
            <person name="Sant'Anna F.H."/>
            <person name="Baldani J.I."/>
            <person name="Zilli J.E."/>
            <person name="Reis V.M."/>
            <person name="Hartmann A."/>
            <person name="Cruz L."/>
            <person name="de Souza E.M."/>
            <person name="de Oliveira Pedrosa F."/>
            <person name="Passaglia L.M.P."/>
        </authorList>
    </citation>
    <scope>NUCLEOTIDE SEQUENCE [LARGE SCALE GENOMIC DNA]</scope>
    <source>
        <strain evidence="1 2">ATCC 49961</strain>
    </source>
</reference>
<dbReference type="AlphaFoldDB" id="A0A9W7NGT6"/>
<dbReference type="OrthoDB" id="452279at2"/>
<sequence>MARVLVFAIDWLPDDGDIGTGGGLRSRQIADMLRGAGHETVVAVPAASKMVTLLRRQEPARLDGVLLYDARNQSGLIRRVRPDAIVWQWPTTRAVPMTGCGDVVQICDLNGLQDHEIAHGIPGLLPFAEGKVIAATAGADLALTGSEEQNGYWIAKFGSRLGGTPTAVVPYCTPRPLVPNDDSGAESPKRLCLAGTIYPWNSSLAYLDGIVAWAERRGDVRIDIVGTIDPASRDHIAVRAQLERLRHSPQVSLSFGRSVGELFRRLGAGGFALDVYPDTTERRMAVPIRTVNALACGLPILGNLPTVLNRRLVEAGCGLILPQGGATDDGMPDLERALDAAVDLDPDRYTAMRAAARRMAEDGPFQWEAAADRLGDGLDRALARLKRKIAWTPGRLSDRKVSDREVSGPASGDAPRHVLVLSDEPENLRELRLHAPFGELYRRGDIGGYSVWSRDRMVMSTLNDPDRTPVDAIWLQRRPSSATVLALHVLGKPFALDLDDHLLVSPTYRESFPPEHMQMGRLLVRQCAVLSCSTARLATQLGYYAATDVVTKSVVTPNLALGPAVPRPSGPPGAVVWVSSDMPALTVSTAPVLKALRDFCLAFDLTLVCVGHTPPVLITESGVRVRRLPMQRYADYLRLLSSLAPAILFCPLETHADPATQDFFDGKSDIKMLECLATGLVGAFSAAAPFADSTLRAGALCDNTYQSWYDGLCMARETLIAGSEEPVIPDDRQIGRRGVAPWLDALRAARLDAPFHLRALKDAYAFVFNRMTRRMLSPDEFNEAAYLEINGDVDQALRDGVFENAYEHYRLRGFFEKRGHGGVQQMADGLQMFTNLIGSLNDLRTTANNRAPQIEHLKAARAVRAAALARRGER</sequence>